<dbReference type="InterPro" id="IPR029787">
    <property type="entry name" value="Nucleotide_cyclase"/>
</dbReference>
<dbReference type="CDD" id="cd00130">
    <property type="entry name" value="PAS"/>
    <property type="match status" value="1"/>
</dbReference>
<dbReference type="Pfam" id="PF00990">
    <property type="entry name" value="GGDEF"/>
    <property type="match status" value="1"/>
</dbReference>
<dbReference type="SMART" id="SM00052">
    <property type="entry name" value="EAL"/>
    <property type="match status" value="1"/>
</dbReference>
<dbReference type="InterPro" id="IPR035965">
    <property type="entry name" value="PAS-like_dom_sf"/>
</dbReference>
<dbReference type="SUPFAM" id="SSF55785">
    <property type="entry name" value="PYP-like sensor domain (PAS domain)"/>
    <property type="match status" value="1"/>
</dbReference>
<keyword evidence="6" id="KW-1185">Reference proteome</keyword>
<feature type="transmembrane region" description="Helical" evidence="1">
    <location>
        <begin position="6"/>
        <end position="27"/>
    </location>
</feature>
<dbReference type="InterPro" id="IPR052155">
    <property type="entry name" value="Biofilm_reg_signaling"/>
</dbReference>
<dbReference type="InterPro" id="IPR001633">
    <property type="entry name" value="EAL_dom"/>
</dbReference>
<dbReference type="Proteomes" id="UP000272464">
    <property type="component" value="Unassembled WGS sequence"/>
</dbReference>
<accession>A0A3S1D0P9</accession>
<dbReference type="AlphaFoldDB" id="A0A3S1D0P9"/>
<dbReference type="PROSITE" id="PS50883">
    <property type="entry name" value="EAL"/>
    <property type="match status" value="1"/>
</dbReference>
<evidence type="ECO:0000259" key="4">
    <source>
        <dbReference type="PROSITE" id="PS50887"/>
    </source>
</evidence>
<dbReference type="InterPro" id="IPR000160">
    <property type="entry name" value="GGDEF_dom"/>
</dbReference>
<feature type="transmembrane region" description="Helical" evidence="1">
    <location>
        <begin position="34"/>
        <end position="54"/>
    </location>
</feature>
<name>A0A3S1D0P9_9BACL</name>
<feature type="transmembrane region" description="Helical" evidence="1">
    <location>
        <begin position="66"/>
        <end position="86"/>
    </location>
</feature>
<protein>
    <submittedName>
        <fullName evidence="5">EAL domain-containing protein</fullName>
    </submittedName>
</protein>
<dbReference type="SUPFAM" id="SSF55073">
    <property type="entry name" value="Nucleotide cyclase"/>
    <property type="match status" value="1"/>
</dbReference>
<dbReference type="SMART" id="SM00091">
    <property type="entry name" value="PAS"/>
    <property type="match status" value="1"/>
</dbReference>
<dbReference type="Gene3D" id="3.20.20.450">
    <property type="entry name" value="EAL domain"/>
    <property type="match status" value="1"/>
</dbReference>
<gene>
    <name evidence="5" type="ORF">EJP77_07270</name>
</gene>
<feature type="domain" description="GGDEF" evidence="4">
    <location>
        <begin position="394"/>
        <end position="527"/>
    </location>
</feature>
<sequence>MTILTNSIIADLIPFLFLFYMAVEVFLRQRSNPLHQLTMILIFSLGLIFLFNFLTYQSPLGTEANLYASLRFIFSFLTMSLSLYFFCEIGRLGSRAVIRHTLCLLPILGILFVILPFNGKPAIHIAEINHVRTTEFSGFFMIVLVLLILYALTVLPVIILIANHKNRKNKLLIQERYRVRVILTGSTMTVALLATLLIINQLVKNTGLHLFDSLSSYCVFPWIIAVRYSMVRFDFLASAGRRYELLFELSHNGIALLDEKGIIVETNQAFQSLLGYDPNKLKGLPFHTLFPEGEADRLVALYPDYFQNLKPFHTEGELKHLDGSLKFAEIHCDFLETNGKVLSFLVTQDITAQRNTQRELTELAYHDTLTGLGNRRLLQDRMTTTLGEIHFKNSKVAIILIDLDQFKWINDTLGHSSGDLMLQQVAKSLRSRLPQNCVITRLGGDEFAIMIEDLREESEAMDYCNVLIDVFKEPFAVANKLYTVTASMGISIAPRDGTEIDTLLQNADMAMYEAKKAGRNQIHMFNKDLQEKADRYLAVYNGLSKAIANEELSLHYQPQIDLLTKRVHGVEALLRWTSRELGPVSPGEFIPVAEDTGLILAIGDWVLSAAVHQAKYWVDRGYKNFVVSVNISAQQLRDPQFAMKVIDLLQTARLPARNLCLEITESTAILDLDTSQRLCRELTDLGITLAMDDFGVGYSSLSMLNSLPLHYLKIDRSLVTNIAVSQRDSAVVGTIIELSRNLDMKVVAEGIETTEQLRILEQLGCHEAQGYLCGRPMPADDLTRFLEGK</sequence>
<dbReference type="OrthoDB" id="9759607at2"/>
<dbReference type="FunFam" id="3.30.70.270:FF:000001">
    <property type="entry name" value="Diguanylate cyclase domain protein"/>
    <property type="match status" value="1"/>
</dbReference>
<proteinExistence type="predicted"/>
<dbReference type="SMART" id="SM00267">
    <property type="entry name" value="GGDEF"/>
    <property type="match status" value="1"/>
</dbReference>
<reference evidence="5 6" key="1">
    <citation type="submission" date="2018-12" db="EMBL/GenBank/DDBJ databases">
        <authorList>
            <person name="Sun L."/>
            <person name="Chen Z."/>
        </authorList>
    </citation>
    <scope>NUCLEOTIDE SEQUENCE [LARGE SCALE GENOMIC DNA]</scope>
    <source>
        <strain evidence="5 6">3-5-3</strain>
    </source>
</reference>
<dbReference type="NCBIfam" id="TIGR00229">
    <property type="entry name" value="sensory_box"/>
    <property type="match status" value="1"/>
</dbReference>
<dbReference type="Gene3D" id="3.30.70.270">
    <property type="match status" value="1"/>
</dbReference>
<dbReference type="PANTHER" id="PTHR44757:SF2">
    <property type="entry name" value="BIOFILM ARCHITECTURE MAINTENANCE PROTEIN MBAA"/>
    <property type="match status" value="1"/>
</dbReference>
<comment type="caution">
    <text evidence="5">The sequence shown here is derived from an EMBL/GenBank/DDBJ whole genome shotgun (WGS) entry which is preliminary data.</text>
</comment>
<dbReference type="CDD" id="cd01948">
    <property type="entry name" value="EAL"/>
    <property type="match status" value="1"/>
</dbReference>
<feature type="domain" description="PAS" evidence="2">
    <location>
        <begin position="239"/>
        <end position="283"/>
    </location>
</feature>
<dbReference type="SUPFAM" id="SSF141868">
    <property type="entry name" value="EAL domain-like"/>
    <property type="match status" value="1"/>
</dbReference>
<dbReference type="EMBL" id="RZNX01000002">
    <property type="protein sequence ID" value="RUT33441.1"/>
    <property type="molecule type" value="Genomic_DNA"/>
</dbReference>
<dbReference type="InterPro" id="IPR035919">
    <property type="entry name" value="EAL_sf"/>
</dbReference>
<evidence type="ECO:0000259" key="3">
    <source>
        <dbReference type="PROSITE" id="PS50883"/>
    </source>
</evidence>
<keyword evidence="1" id="KW-0812">Transmembrane</keyword>
<dbReference type="PROSITE" id="PS50887">
    <property type="entry name" value="GGDEF"/>
    <property type="match status" value="1"/>
</dbReference>
<feature type="domain" description="EAL" evidence="3">
    <location>
        <begin position="536"/>
        <end position="789"/>
    </location>
</feature>
<evidence type="ECO:0000256" key="1">
    <source>
        <dbReference type="SAM" id="Phobius"/>
    </source>
</evidence>
<dbReference type="NCBIfam" id="TIGR00254">
    <property type="entry name" value="GGDEF"/>
    <property type="match status" value="1"/>
</dbReference>
<keyword evidence="1" id="KW-0472">Membrane</keyword>
<organism evidence="5 6">
    <name type="scientific">Paenibacillus zeisoli</name>
    <dbReference type="NCBI Taxonomy" id="2496267"/>
    <lineage>
        <taxon>Bacteria</taxon>
        <taxon>Bacillati</taxon>
        <taxon>Bacillota</taxon>
        <taxon>Bacilli</taxon>
        <taxon>Bacillales</taxon>
        <taxon>Paenibacillaceae</taxon>
        <taxon>Paenibacillus</taxon>
    </lineage>
</organism>
<dbReference type="InterPro" id="IPR043128">
    <property type="entry name" value="Rev_trsase/Diguanyl_cyclase"/>
</dbReference>
<dbReference type="RefSeq" id="WP_127198556.1">
    <property type="nucleotide sequence ID" value="NZ_RZNX01000002.1"/>
</dbReference>
<evidence type="ECO:0000313" key="5">
    <source>
        <dbReference type="EMBL" id="RUT33441.1"/>
    </source>
</evidence>
<evidence type="ECO:0000313" key="6">
    <source>
        <dbReference type="Proteomes" id="UP000272464"/>
    </source>
</evidence>
<feature type="transmembrane region" description="Helical" evidence="1">
    <location>
        <begin position="137"/>
        <end position="161"/>
    </location>
</feature>
<feature type="transmembrane region" description="Helical" evidence="1">
    <location>
        <begin position="98"/>
        <end position="117"/>
    </location>
</feature>
<dbReference type="Pfam" id="PF00563">
    <property type="entry name" value="EAL"/>
    <property type="match status" value="1"/>
</dbReference>
<keyword evidence="1" id="KW-1133">Transmembrane helix</keyword>
<dbReference type="PANTHER" id="PTHR44757">
    <property type="entry name" value="DIGUANYLATE CYCLASE DGCP"/>
    <property type="match status" value="1"/>
</dbReference>
<dbReference type="Pfam" id="PF13426">
    <property type="entry name" value="PAS_9"/>
    <property type="match status" value="1"/>
</dbReference>
<dbReference type="InterPro" id="IPR000014">
    <property type="entry name" value="PAS"/>
</dbReference>
<evidence type="ECO:0000259" key="2">
    <source>
        <dbReference type="PROSITE" id="PS50112"/>
    </source>
</evidence>
<dbReference type="Gene3D" id="3.30.450.20">
    <property type="entry name" value="PAS domain"/>
    <property type="match status" value="1"/>
</dbReference>
<feature type="transmembrane region" description="Helical" evidence="1">
    <location>
        <begin position="181"/>
        <end position="202"/>
    </location>
</feature>
<dbReference type="CDD" id="cd01949">
    <property type="entry name" value="GGDEF"/>
    <property type="match status" value="1"/>
</dbReference>
<dbReference type="PROSITE" id="PS50112">
    <property type="entry name" value="PAS"/>
    <property type="match status" value="1"/>
</dbReference>